<dbReference type="GO" id="GO:0004020">
    <property type="term" value="F:adenylylsulfate kinase activity"/>
    <property type="evidence" value="ECO:0007669"/>
    <property type="project" value="UniProtKB-UniRule"/>
</dbReference>
<dbReference type="GO" id="GO:0070814">
    <property type="term" value="P:hydrogen sulfide biosynthetic process"/>
    <property type="evidence" value="ECO:0007669"/>
    <property type="project" value="UniProtKB-UniRule"/>
</dbReference>
<dbReference type="GO" id="GO:0005524">
    <property type="term" value="F:ATP binding"/>
    <property type="evidence" value="ECO:0007669"/>
    <property type="project" value="UniProtKB-UniRule"/>
</dbReference>
<dbReference type="Proteomes" id="UP000431092">
    <property type="component" value="Unassembled WGS sequence"/>
</dbReference>
<feature type="domain" description="APS kinase" evidence="8">
    <location>
        <begin position="34"/>
        <end position="185"/>
    </location>
</feature>
<dbReference type="CDD" id="cd02027">
    <property type="entry name" value="APSK"/>
    <property type="match status" value="1"/>
</dbReference>
<dbReference type="GO" id="GO:0005737">
    <property type="term" value="C:cytoplasm"/>
    <property type="evidence" value="ECO:0007669"/>
    <property type="project" value="TreeGrafter"/>
</dbReference>
<evidence type="ECO:0000256" key="2">
    <source>
        <dbReference type="ARBA" id="ARBA00012121"/>
    </source>
</evidence>
<dbReference type="InterPro" id="IPR027417">
    <property type="entry name" value="P-loop_NTPase"/>
</dbReference>
<keyword evidence="4 6" id="KW-0547">Nucleotide-binding</keyword>
<dbReference type="Pfam" id="PF01583">
    <property type="entry name" value="APS_kinase"/>
    <property type="match status" value="1"/>
</dbReference>
<dbReference type="AlphaFoldDB" id="A0A6I3IQX8"/>
<comment type="caution">
    <text evidence="6">Lacks conserved residue(s) required for the propagation of feature annotation.</text>
</comment>
<evidence type="ECO:0000259" key="8">
    <source>
        <dbReference type="Pfam" id="PF01583"/>
    </source>
</evidence>
<dbReference type="EMBL" id="WLVL01000017">
    <property type="protein sequence ID" value="MTB71049.1"/>
    <property type="molecule type" value="Genomic_DNA"/>
</dbReference>
<organism evidence="9 10">
    <name type="scientific">Arsenicicoccus cauae</name>
    <dbReference type="NCBI Taxonomy" id="2663847"/>
    <lineage>
        <taxon>Bacteria</taxon>
        <taxon>Bacillati</taxon>
        <taxon>Actinomycetota</taxon>
        <taxon>Actinomycetes</taxon>
        <taxon>Micrococcales</taxon>
        <taxon>Intrasporangiaceae</taxon>
        <taxon>Arsenicicoccus</taxon>
    </lineage>
</organism>
<gene>
    <name evidence="6 9" type="primary">cysC</name>
    <name evidence="9" type="ORF">GGG17_03485</name>
</gene>
<protein>
    <recommendedName>
        <fullName evidence="2 6">Adenylyl-sulfate kinase</fullName>
        <ecNumber evidence="2 6">2.7.1.25</ecNumber>
    </recommendedName>
    <alternativeName>
        <fullName evidence="6">APS kinase</fullName>
    </alternativeName>
    <alternativeName>
        <fullName evidence="6">ATP adenosine-5'-phosphosulfate 3'-phosphotransferase</fullName>
    </alternativeName>
    <alternativeName>
        <fullName evidence="6">Adenosine-5'-phosphosulfate kinase</fullName>
    </alternativeName>
</protein>
<comment type="caution">
    <text evidence="9">The sequence shown here is derived from an EMBL/GenBank/DDBJ whole genome shotgun (WGS) entry which is preliminary data.</text>
</comment>
<dbReference type="InterPro" id="IPR059117">
    <property type="entry name" value="APS_kinase_dom"/>
</dbReference>
<evidence type="ECO:0000256" key="4">
    <source>
        <dbReference type="ARBA" id="ARBA00022741"/>
    </source>
</evidence>
<proteinExistence type="inferred from homology"/>
<keyword evidence="3 6" id="KW-0808">Transferase</keyword>
<keyword evidence="6 7" id="KW-0418">Kinase</keyword>
<keyword evidence="10" id="KW-1185">Reference proteome</keyword>
<evidence type="ECO:0000313" key="10">
    <source>
        <dbReference type="Proteomes" id="UP000431092"/>
    </source>
</evidence>
<evidence type="ECO:0000256" key="7">
    <source>
        <dbReference type="RuleBase" id="RU004347"/>
    </source>
</evidence>
<dbReference type="GO" id="GO:0019379">
    <property type="term" value="P:sulfate assimilation, phosphoadenylyl sulfate reduction by phosphoadenylyl-sulfate reductase (thioredoxin)"/>
    <property type="evidence" value="ECO:0007669"/>
    <property type="project" value="TreeGrafter"/>
</dbReference>
<comment type="catalytic activity">
    <reaction evidence="1 6 7">
        <text>adenosine 5'-phosphosulfate + ATP = 3'-phosphoadenylyl sulfate + ADP + H(+)</text>
        <dbReference type="Rhea" id="RHEA:24152"/>
        <dbReference type="ChEBI" id="CHEBI:15378"/>
        <dbReference type="ChEBI" id="CHEBI:30616"/>
        <dbReference type="ChEBI" id="CHEBI:58243"/>
        <dbReference type="ChEBI" id="CHEBI:58339"/>
        <dbReference type="ChEBI" id="CHEBI:456216"/>
        <dbReference type="EC" id="2.7.1.25"/>
    </reaction>
</comment>
<dbReference type="SUPFAM" id="SSF52540">
    <property type="entry name" value="P-loop containing nucleoside triphosphate hydrolases"/>
    <property type="match status" value="1"/>
</dbReference>
<feature type="binding site" evidence="6">
    <location>
        <begin position="41"/>
        <end position="48"/>
    </location>
    <ligand>
        <name>ATP</name>
        <dbReference type="ChEBI" id="CHEBI:30616"/>
    </ligand>
</feature>
<name>A0A6I3IQX8_9MICO</name>
<dbReference type="EC" id="2.7.1.25" evidence="2 6"/>
<accession>A0A6I3IQX8</accession>
<evidence type="ECO:0000256" key="1">
    <source>
        <dbReference type="ARBA" id="ARBA00001823"/>
    </source>
</evidence>
<evidence type="ECO:0000313" key="9">
    <source>
        <dbReference type="EMBL" id="MTB71049.1"/>
    </source>
</evidence>
<dbReference type="HAMAP" id="MF_00065">
    <property type="entry name" value="Adenylyl_sulf_kinase"/>
    <property type="match status" value="1"/>
</dbReference>
<sequence length="208" mass="22453">MRAVHPPGRPWRGRARRALERHRQDRVRDPAVSGATLWLTGLSGAGKSTIAEALARDLRADGRRVEVLDGDEIRTNLSAGLGFSREDRDTHVQRVAYVARLLARNGVLALVPVIAPYAATRAAVRADHEAAGVPYLEAHVATPVDECARRDVKGLYAAAARGEVTTLTGVGDPYEPPEAPDIRLDTTDQEVGDSVSALRTLLTDKGIR</sequence>
<dbReference type="GO" id="GO:0010134">
    <property type="term" value="P:sulfate assimilation via adenylyl sulfate reduction"/>
    <property type="evidence" value="ECO:0007669"/>
    <property type="project" value="TreeGrafter"/>
</dbReference>
<dbReference type="InterPro" id="IPR050512">
    <property type="entry name" value="Sulf_AdTrans/APS_kinase"/>
</dbReference>
<evidence type="ECO:0000256" key="3">
    <source>
        <dbReference type="ARBA" id="ARBA00022679"/>
    </source>
</evidence>
<evidence type="ECO:0000256" key="6">
    <source>
        <dbReference type="HAMAP-Rule" id="MF_00065"/>
    </source>
</evidence>
<dbReference type="Gene3D" id="3.40.50.300">
    <property type="entry name" value="P-loop containing nucleotide triphosphate hydrolases"/>
    <property type="match status" value="1"/>
</dbReference>
<keyword evidence="5 6" id="KW-0067">ATP-binding</keyword>
<keyword evidence="6" id="KW-0597">Phosphoprotein</keyword>
<comment type="function">
    <text evidence="6 7">Catalyzes the synthesis of activated sulfate.</text>
</comment>
<dbReference type="PANTHER" id="PTHR42700">
    <property type="entry name" value="SULFATE ADENYLYLTRANSFERASE"/>
    <property type="match status" value="1"/>
</dbReference>
<comment type="similarity">
    <text evidence="6 7">Belongs to the APS kinase family.</text>
</comment>
<dbReference type="InterPro" id="IPR002891">
    <property type="entry name" value="APS"/>
</dbReference>
<dbReference type="GO" id="GO:0004781">
    <property type="term" value="F:sulfate adenylyltransferase (ATP) activity"/>
    <property type="evidence" value="ECO:0007669"/>
    <property type="project" value="TreeGrafter"/>
</dbReference>
<comment type="pathway">
    <text evidence="6 7">Sulfur metabolism; hydrogen sulfide biosynthesis; sulfite from sulfate: step 2/3.</text>
</comment>
<dbReference type="NCBIfam" id="TIGR00455">
    <property type="entry name" value="apsK"/>
    <property type="match status" value="1"/>
</dbReference>
<dbReference type="UniPathway" id="UPA00140">
    <property type="reaction ID" value="UER00205"/>
</dbReference>
<reference evidence="9 10" key="1">
    <citation type="submission" date="2019-11" db="EMBL/GenBank/DDBJ databases">
        <title>Whole genome sequencing identifies a novel species of the genus Arsenicicoccus isolated from human blood.</title>
        <authorList>
            <person name="Jeong J.H."/>
            <person name="Kweon O.J."/>
            <person name="Kim H.R."/>
            <person name="Kim T.-H."/>
            <person name="Ha S.-M."/>
            <person name="Lee M.-K."/>
        </authorList>
    </citation>
    <scope>NUCLEOTIDE SEQUENCE [LARGE SCALE GENOMIC DNA]</scope>
    <source>
        <strain evidence="9 10">MKL-02</strain>
    </source>
</reference>
<evidence type="ECO:0000256" key="5">
    <source>
        <dbReference type="ARBA" id="ARBA00022840"/>
    </source>
</evidence>
<dbReference type="PANTHER" id="PTHR42700:SF1">
    <property type="entry name" value="SULFATE ADENYLYLTRANSFERASE"/>
    <property type="match status" value="1"/>
</dbReference>